<dbReference type="InterPro" id="IPR011333">
    <property type="entry name" value="SKP1/BTB/POZ_sf"/>
</dbReference>
<gene>
    <name evidence="3" type="ORF">RirG_203220</name>
</gene>
<dbReference type="InterPro" id="IPR006571">
    <property type="entry name" value="TLDc_dom"/>
</dbReference>
<dbReference type="HOGENOM" id="CLU_021542_0_2_1"/>
<dbReference type="PANTHER" id="PTHR46306">
    <property type="entry name" value="BTB/POZ DOMAIN-CONTAINING PROTEIN 9"/>
    <property type="match status" value="1"/>
</dbReference>
<accession>A0A015KE45</accession>
<evidence type="ECO:0000313" key="3">
    <source>
        <dbReference type="EMBL" id="EXX57861.1"/>
    </source>
</evidence>
<name>A0A015KE45_RHIIW</name>
<dbReference type="CDD" id="cd18186">
    <property type="entry name" value="BTB_POZ_ZBTB_KLHL-like"/>
    <property type="match status" value="1"/>
</dbReference>
<dbReference type="OrthoDB" id="298084at2759"/>
<dbReference type="Proteomes" id="UP000022910">
    <property type="component" value="Unassembled WGS sequence"/>
</dbReference>
<protein>
    <recommendedName>
        <fullName evidence="5">Serine-enriched protein</fullName>
    </recommendedName>
</protein>
<feature type="domain" description="BTB" evidence="1">
    <location>
        <begin position="23"/>
        <end position="96"/>
    </location>
</feature>
<evidence type="ECO:0008006" key="5">
    <source>
        <dbReference type="Google" id="ProtNLM"/>
    </source>
</evidence>
<dbReference type="InterPro" id="IPR052407">
    <property type="entry name" value="BTB_POZ_domain_cont_9"/>
</dbReference>
<dbReference type="SMR" id="A0A015KE45"/>
<organism evidence="3 4">
    <name type="scientific">Rhizophagus irregularis (strain DAOM 197198w)</name>
    <name type="common">Glomus intraradices</name>
    <dbReference type="NCBI Taxonomy" id="1432141"/>
    <lineage>
        <taxon>Eukaryota</taxon>
        <taxon>Fungi</taxon>
        <taxon>Fungi incertae sedis</taxon>
        <taxon>Mucoromycota</taxon>
        <taxon>Glomeromycotina</taxon>
        <taxon>Glomeromycetes</taxon>
        <taxon>Glomerales</taxon>
        <taxon>Glomeraceae</taxon>
        <taxon>Rhizophagus</taxon>
    </lineage>
</organism>
<dbReference type="PROSITE" id="PS50097">
    <property type="entry name" value="BTB"/>
    <property type="match status" value="1"/>
</dbReference>
<dbReference type="SUPFAM" id="SSF54695">
    <property type="entry name" value="POZ domain"/>
    <property type="match status" value="1"/>
</dbReference>
<comment type="caution">
    <text evidence="3">The sequence shown here is derived from an EMBL/GenBank/DDBJ whole genome shotgun (WGS) entry which is preliminary data.</text>
</comment>
<feature type="domain" description="TLDc" evidence="2">
    <location>
        <begin position="294"/>
        <end position="468"/>
    </location>
</feature>
<evidence type="ECO:0000313" key="4">
    <source>
        <dbReference type="Proteomes" id="UP000022910"/>
    </source>
</evidence>
<dbReference type="InterPro" id="IPR011705">
    <property type="entry name" value="BACK"/>
</dbReference>
<evidence type="ECO:0000259" key="1">
    <source>
        <dbReference type="PROSITE" id="PS50097"/>
    </source>
</evidence>
<keyword evidence="4" id="KW-1185">Reference proteome</keyword>
<dbReference type="AlphaFoldDB" id="A0A015KE45"/>
<dbReference type="Gene3D" id="1.25.40.420">
    <property type="match status" value="1"/>
</dbReference>
<dbReference type="Pfam" id="PF00651">
    <property type="entry name" value="BTB"/>
    <property type="match status" value="1"/>
</dbReference>
<sequence>MATQFFSQLSQNFTEILDDDEYYDVTIEVGQDPKVKIFRSHMVILNYRSAYFRKNLFKNKKNSDGVLTHIKLPNIFPDIFQIILKYMYGGILSFDEIELSDIIHLLVAAENLKLQEIVNYLQLYLIENKSSWMEENFTFIHNTSFQHDSFTELQKFCTDIMTNYPEKIFNSLDFTSIPEKSLISLIEQDYLKMEEIDVWDHVLKWGLAQNSSLLPDPEEWSDDDFKLMEKSLQKCLPLVRFFQLSSKEFLNKVVPYQKLLNPKLYKDLMSYHLDGDNKIISTIQPARGFNIDSKLITNKAALYIASWIDKKENEHPIYGFTPYNSFDNPYEFKLLLRGSRDGFSPDSFHRLCDNKPKTISIVKVKETEEILGGYNPLIWESCNHKFSQTNDSFTFSFTSTNLLKDTILSRVKNSDYAIASNKESCLCFFNNLIVTGSKGYCSRLNYEKVIRSEEGDFDLEDYEVFQIVKR</sequence>
<dbReference type="GO" id="GO:0005737">
    <property type="term" value="C:cytoplasm"/>
    <property type="evidence" value="ECO:0007669"/>
    <property type="project" value="TreeGrafter"/>
</dbReference>
<evidence type="ECO:0000259" key="2">
    <source>
        <dbReference type="PROSITE" id="PS51886"/>
    </source>
</evidence>
<dbReference type="PANTHER" id="PTHR46306:SF1">
    <property type="entry name" value="BTB_POZ DOMAIN-CONTAINING PROTEIN 9"/>
    <property type="match status" value="1"/>
</dbReference>
<dbReference type="Pfam" id="PF07707">
    <property type="entry name" value="BACK"/>
    <property type="match status" value="1"/>
</dbReference>
<dbReference type="PROSITE" id="PS51886">
    <property type="entry name" value="TLDC"/>
    <property type="match status" value="1"/>
</dbReference>
<dbReference type="Pfam" id="PF07534">
    <property type="entry name" value="TLD"/>
    <property type="match status" value="1"/>
</dbReference>
<dbReference type="InterPro" id="IPR000210">
    <property type="entry name" value="BTB/POZ_dom"/>
</dbReference>
<dbReference type="EMBL" id="JEMT01027213">
    <property type="protein sequence ID" value="EXX57861.1"/>
    <property type="molecule type" value="Genomic_DNA"/>
</dbReference>
<dbReference type="SMART" id="SM00225">
    <property type="entry name" value="BTB"/>
    <property type="match status" value="1"/>
</dbReference>
<proteinExistence type="predicted"/>
<reference evidence="3 4" key="1">
    <citation type="submission" date="2014-02" db="EMBL/GenBank/DDBJ databases">
        <title>Single nucleus genome sequencing reveals high similarity among nuclei of an endomycorrhizal fungus.</title>
        <authorList>
            <person name="Lin K."/>
            <person name="Geurts R."/>
            <person name="Zhang Z."/>
            <person name="Limpens E."/>
            <person name="Saunders D.G."/>
            <person name="Mu D."/>
            <person name="Pang E."/>
            <person name="Cao H."/>
            <person name="Cha H."/>
            <person name="Lin T."/>
            <person name="Zhou Q."/>
            <person name="Shang Y."/>
            <person name="Li Y."/>
            <person name="Ivanov S."/>
            <person name="Sharma T."/>
            <person name="Velzen R.V."/>
            <person name="Ruijter N.D."/>
            <person name="Aanen D.K."/>
            <person name="Win J."/>
            <person name="Kamoun S."/>
            <person name="Bisseling T."/>
            <person name="Huang S."/>
        </authorList>
    </citation>
    <scope>NUCLEOTIDE SEQUENCE [LARGE SCALE GENOMIC DNA]</scope>
    <source>
        <strain evidence="4">DAOM197198w</strain>
    </source>
</reference>
<dbReference type="Gene3D" id="3.30.710.10">
    <property type="entry name" value="Potassium Channel Kv1.1, Chain A"/>
    <property type="match status" value="1"/>
</dbReference>